<sequence length="221" mass="23737">MPATRTAVIAGSTGLVGRHLLDALLACNDYARVIALVRRASGLSHPKLEERVVDFARLDETALALPIDDVYCCLGTTIRVAGSQAAFRIVDHDYPVALARLAVARGAKRFLLISALGAHPAASVFYNRVKGETEHDIAKLGLAELWCFRPSLLDGERAESRPGERLGLALGRFVSPLMWGSLRRYRPIRAETVARAMLRCALGTGAVPGPVESEAIAQIGA</sequence>
<organism evidence="2 3">
    <name type="scientific">Niveibacterium umoris</name>
    <dbReference type="NCBI Taxonomy" id="1193620"/>
    <lineage>
        <taxon>Bacteria</taxon>
        <taxon>Pseudomonadati</taxon>
        <taxon>Pseudomonadota</taxon>
        <taxon>Betaproteobacteria</taxon>
        <taxon>Rhodocyclales</taxon>
        <taxon>Rhodocyclaceae</taxon>
        <taxon>Niveibacterium</taxon>
    </lineage>
</organism>
<dbReference type="RefSeq" id="WP_183633670.1">
    <property type="nucleotide sequence ID" value="NZ_BAABLE010000011.1"/>
</dbReference>
<dbReference type="CDD" id="cd05250">
    <property type="entry name" value="CC3_like_SDR_a"/>
    <property type="match status" value="1"/>
</dbReference>
<dbReference type="InterPro" id="IPR036291">
    <property type="entry name" value="NAD(P)-bd_dom_sf"/>
</dbReference>
<evidence type="ECO:0000313" key="3">
    <source>
        <dbReference type="Proteomes" id="UP000561045"/>
    </source>
</evidence>
<keyword evidence="3" id="KW-1185">Reference proteome</keyword>
<comment type="caution">
    <text evidence="2">The sequence shown here is derived from an EMBL/GenBank/DDBJ whole genome shotgun (WGS) entry which is preliminary data.</text>
</comment>
<dbReference type="InterPro" id="IPR016040">
    <property type="entry name" value="NAD(P)-bd_dom"/>
</dbReference>
<proteinExistence type="predicted"/>
<reference evidence="2 3" key="1">
    <citation type="submission" date="2020-08" db="EMBL/GenBank/DDBJ databases">
        <title>Genomic Encyclopedia of Type Strains, Phase IV (KMG-IV): sequencing the most valuable type-strain genomes for metagenomic binning, comparative biology and taxonomic classification.</title>
        <authorList>
            <person name="Goeker M."/>
        </authorList>
    </citation>
    <scope>NUCLEOTIDE SEQUENCE [LARGE SCALE GENOMIC DNA]</scope>
    <source>
        <strain evidence="2 3">DSM 106739</strain>
    </source>
</reference>
<dbReference type="Gene3D" id="3.40.50.720">
    <property type="entry name" value="NAD(P)-binding Rossmann-like Domain"/>
    <property type="match status" value="1"/>
</dbReference>
<feature type="domain" description="NAD(P)-binding" evidence="1">
    <location>
        <begin position="11"/>
        <end position="122"/>
    </location>
</feature>
<dbReference type="AlphaFoldDB" id="A0A840BKP3"/>
<dbReference type="PANTHER" id="PTHR14097:SF7">
    <property type="entry name" value="OXIDOREDUCTASE HTATIP2"/>
    <property type="match status" value="1"/>
</dbReference>
<gene>
    <name evidence="2" type="ORF">GGR36_001456</name>
</gene>
<evidence type="ECO:0000259" key="1">
    <source>
        <dbReference type="Pfam" id="PF13460"/>
    </source>
</evidence>
<dbReference type="Proteomes" id="UP000561045">
    <property type="component" value="Unassembled WGS sequence"/>
</dbReference>
<evidence type="ECO:0000313" key="2">
    <source>
        <dbReference type="EMBL" id="MBB4012148.1"/>
    </source>
</evidence>
<dbReference type="PANTHER" id="PTHR14097">
    <property type="entry name" value="OXIDOREDUCTASE HTATIP2"/>
    <property type="match status" value="1"/>
</dbReference>
<protein>
    <submittedName>
        <fullName evidence="2">Uncharacterized protein YbjT (DUF2867 family)</fullName>
    </submittedName>
</protein>
<accession>A0A840BKP3</accession>
<name>A0A840BKP3_9RHOO</name>
<dbReference type="Pfam" id="PF13460">
    <property type="entry name" value="NAD_binding_10"/>
    <property type="match status" value="1"/>
</dbReference>
<dbReference type="EMBL" id="JACIET010000001">
    <property type="protein sequence ID" value="MBB4012148.1"/>
    <property type="molecule type" value="Genomic_DNA"/>
</dbReference>
<dbReference type="SUPFAM" id="SSF51735">
    <property type="entry name" value="NAD(P)-binding Rossmann-fold domains"/>
    <property type="match status" value="1"/>
</dbReference>